<dbReference type="RefSeq" id="WP_185364136.1">
    <property type="nucleotide sequence ID" value="NZ_JAAROK010000018.1"/>
</dbReference>
<sequence length="116" mass="13292">MAENKAKMKMKQMVRDELMVTSAVLGKRLGVYILKKRLKSIRKNVIGLICYKQMHALHGKGLESACAQISSVENLYEDLIQRDNDYWYNLLKGQKTEIIIGQKIAHDILTSDVIIK</sequence>
<proteinExistence type="predicted"/>
<evidence type="ECO:0000313" key="2">
    <source>
        <dbReference type="Proteomes" id="UP000532866"/>
    </source>
</evidence>
<accession>A0A7X1BWC6</accession>
<reference evidence="1 2" key="1">
    <citation type="submission" date="2020-03" db="EMBL/GenBank/DDBJ databases">
        <title>Soil Listeria distribution.</title>
        <authorList>
            <person name="Liao J."/>
            <person name="Wiedmann M."/>
        </authorList>
    </citation>
    <scope>NUCLEOTIDE SEQUENCE [LARGE SCALE GENOMIC DNA]</scope>
    <source>
        <strain evidence="1 2">FSL L7-1833</strain>
    </source>
</reference>
<dbReference type="EMBL" id="JAAROL010000016">
    <property type="protein sequence ID" value="MBC1333610.1"/>
    <property type="molecule type" value="Genomic_DNA"/>
</dbReference>
<evidence type="ECO:0000313" key="1">
    <source>
        <dbReference type="EMBL" id="MBC1333610.1"/>
    </source>
</evidence>
<dbReference type="Proteomes" id="UP000532866">
    <property type="component" value="Unassembled WGS sequence"/>
</dbReference>
<dbReference type="AlphaFoldDB" id="A0A7X1BWC6"/>
<comment type="caution">
    <text evidence="1">The sequence shown here is derived from an EMBL/GenBank/DDBJ whole genome shotgun (WGS) entry which is preliminary data.</text>
</comment>
<organism evidence="1 2">
    <name type="scientific">Listeria booriae</name>
    <dbReference type="NCBI Taxonomy" id="1552123"/>
    <lineage>
        <taxon>Bacteria</taxon>
        <taxon>Bacillati</taxon>
        <taxon>Bacillota</taxon>
        <taxon>Bacilli</taxon>
        <taxon>Bacillales</taxon>
        <taxon>Listeriaceae</taxon>
        <taxon>Listeria</taxon>
    </lineage>
</organism>
<gene>
    <name evidence="1" type="ORF">HB759_16830</name>
</gene>
<protein>
    <submittedName>
        <fullName evidence="1">Uncharacterized protein</fullName>
    </submittedName>
</protein>
<name>A0A7X1BWC6_9LIST</name>